<dbReference type="CDD" id="cd08991">
    <property type="entry name" value="GH43_HoAraf43-like"/>
    <property type="match status" value="1"/>
</dbReference>
<dbReference type="GO" id="GO:0045493">
    <property type="term" value="P:xylan catabolic process"/>
    <property type="evidence" value="ECO:0007669"/>
    <property type="project" value="UniProtKB-KW"/>
</dbReference>
<evidence type="ECO:0000256" key="6">
    <source>
        <dbReference type="PIRSR" id="PIRSR606710-1"/>
    </source>
</evidence>
<sequence length="312" mass="35015">MNKRFLQIGIYLLLLPFIVKAQGENPLFADPTILYYDGVYYLYGTNGANSNNGFTAYTSKDLTNWKPAGKVLLPGQSFGTKGFWAPQVFRYKGRFYMAYTANEHIAIATADSPLGPFRQKAIKPLDAATRMIDPFVFFDGGKVYLYHVRLQEGNRIFVAELNRALDTIVEATAKECIHAGTGWENTAAAQWSVTEGPTVFKRGAVYYMLYSANDFRNPDYAVGYALSHSPLGPWMKFAGNPVISRTLTGANGSGHGDLFEDKAGKWWYVFHTHNSNEKVAPRKTALIELHFNKKNNELSADPKTFRFLNSKE</sequence>
<protein>
    <submittedName>
        <fullName evidence="9">Beta-xylosidase</fullName>
    </submittedName>
</protein>
<evidence type="ECO:0000256" key="1">
    <source>
        <dbReference type="ARBA" id="ARBA00009865"/>
    </source>
</evidence>
<dbReference type="EMBL" id="CP007035">
    <property type="protein sequence ID" value="AHF14901.1"/>
    <property type="molecule type" value="Genomic_DNA"/>
</dbReference>
<dbReference type="Proteomes" id="UP000003586">
    <property type="component" value="Chromosome"/>
</dbReference>
<reference evidence="9 10" key="1">
    <citation type="submission" date="2013-12" db="EMBL/GenBank/DDBJ databases">
        <authorList>
            <consortium name="DOE Joint Genome Institute"/>
            <person name="Eisen J."/>
            <person name="Huntemann M."/>
            <person name="Han J."/>
            <person name="Chen A."/>
            <person name="Kyrpides N."/>
            <person name="Mavromatis K."/>
            <person name="Markowitz V."/>
            <person name="Palaniappan K."/>
            <person name="Ivanova N."/>
            <person name="Schaumberg A."/>
            <person name="Pati A."/>
            <person name="Liolios K."/>
            <person name="Nordberg H.P."/>
            <person name="Cantor M.N."/>
            <person name="Hua S.X."/>
            <person name="Woyke T."/>
        </authorList>
    </citation>
    <scope>NUCLEOTIDE SEQUENCE [LARGE SCALE GENOMIC DNA]</scope>
    <source>
        <strain evidence="10">DSM 19437</strain>
    </source>
</reference>
<dbReference type="InterPro" id="IPR052176">
    <property type="entry name" value="Glycosyl_Hydrlase_43_Enz"/>
</dbReference>
<dbReference type="OrthoDB" id="9801455at2"/>
<evidence type="ECO:0000256" key="8">
    <source>
        <dbReference type="RuleBase" id="RU361187"/>
    </source>
</evidence>
<dbReference type="InterPro" id="IPR006710">
    <property type="entry name" value="Glyco_hydro_43"/>
</dbReference>
<evidence type="ECO:0000256" key="2">
    <source>
        <dbReference type="ARBA" id="ARBA00022651"/>
    </source>
</evidence>
<comment type="similarity">
    <text evidence="1 8">Belongs to the glycosyl hydrolase 43 family.</text>
</comment>
<keyword evidence="5 8" id="KW-0326">Glycosidase</keyword>
<dbReference type="HOGENOM" id="CLU_009397_4_0_10"/>
<dbReference type="SUPFAM" id="SSF75005">
    <property type="entry name" value="Arabinanase/levansucrase/invertase"/>
    <property type="match status" value="1"/>
</dbReference>
<organism evidence="9 10">
    <name type="scientific">Niabella soli DSM 19437</name>
    <dbReference type="NCBI Taxonomy" id="929713"/>
    <lineage>
        <taxon>Bacteria</taxon>
        <taxon>Pseudomonadati</taxon>
        <taxon>Bacteroidota</taxon>
        <taxon>Chitinophagia</taxon>
        <taxon>Chitinophagales</taxon>
        <taxon>Chitinophagaceae</taxon>
        <taxon>Niabella</taxon>
    </lineage>
</organism>
<dbReference type="Pfam" id="PF04616">
    <property type="entry name" value="Glyco_hydro_43"/>
    <property type="match status" value="1"/>
</dbReference>
<keyword evidence="2" id="KW-0858">Xylan degradation</keyword>
<feature type="active site" description="Proton donor" evidence="6">
    <location>
        <position position="195"/>
    </location>
</feature>
<dbReference type="InterPro" id="IPR023296">
    <property type="entry name" value="Glyco_hydro_beta-prop_sf"/>
</dbReference>
<gene>
    <name evidence="9" type="ORF">NIASO_06490</name>
</gene>
<keyword evidence="4" id="KW-0119">Carbohydrate metabolism</keyword>
<name>W0F0P0_9BACT</name>
<evidence type="ECO:0000256" key="5">
    <source>
        <dbReference type="ARBA" id="ARBA00023295"/>
    </source>
</evidence>
<evidence type="ECO:0000313" key="9">
    <source>
        <dbReference type="EMBL" id="AHF14901.1"/>
    </source>
</evidence>
<accession>W0F0P0</accession>
<dbReference type="GO" id="GO:0004553">
    <property type="term" value="F:hydrolase activity, hydrolyzing O-glycosyl compounds"/>
    <property type="evidence" value="ECO:0007669"/>
    <property type="project" value="InterPro"/>
</dbReference>
<dbReference type="eggNOG" id="COG3507">
    <property type="taxonomic scope" value="Bacteria"/>
</dbReference>
<evidence type="ECO:0000313" key="10">
    <source>
        <dbReference type="Proteomes" id="UP000003586"/>
    </source>
</evidence>
<feature type="active site" description="Proton acceptor" evidence="6">
    <location>
        <position position="30"/>
    </location>
</feature>
<dbReference type="KEGG" id="nso:NIASO_06490"/>
<evidence type="ECO:0000256" key="3">
    <source>
        <dbReference type="ARBA" id="ARBA00022801"/>
    </source>
</evidence>
<dbReference type="Gene3D" id="2.115.10.20">
    <property type="entry name" value="Glycosyl hydrolase domain, family 43"/>
    <property type="match status" value="1"/>
</dbReference>
<keyword evidence="2" id="KW-0624">Polysaccharide degradation</keyword>
<keyword evidence="10" id="KW-1185">Reference proteome</keyword>
<evidence type="ECO:0000256" key="4">
    <source>
        <dbReference type="ARBA" id="ARBA00023277"/>
    </source>
</evidence>
<dbReference type="AlphaFoldDB" id="W0F0P0"/>
<dbReference type="PANTHER" id="PTHR43772">
    <property type="entry name" value="ENDO-1,4-BETA-XYLANASE"/>
    <property type="match status" value="1"/>
</dbReference>
<evidence type="ECO:0000256" key="7">
    <source>
        <dbReference type="PIRSR" id="PIRSR606710-2"/>
    </source>
</evidence>
<proteinExistence type="inferred from homology"/>
<keyword evidence="3 8" id="KW-0378">Hydrolase</keyword>
<dbReference type="RefSeq" id="WP_008585222.1">
    <property type="nucleotide sequence ID" value="NZ_CP007035.1"/>
</dbReference>
<dbReference type="STRING" id="929713.NIASO_06490"/>
<feature type="site" description="Important for catalytic activity, responsible for pKa modulation of the active site Glu and correct orientation of both the proton donor and substrate" evidence="7">
    <location>
        <position position="133"/>
    </location>
</feature>
<dbReference type="PANTHER" id="PTHR43772:SF2">
    <property type="entry name" value="PUTATIVE (AFU_ORTHOLOGUE AFUA_2G04480)-RELATED"/>
    <property type="match status" value="1"/>
</dbReference>